<proteinExistence type="predicted"/>
<dbReference type="AlphaFoldDB" id="A0A543JKJ7"/>
<reference evidence="1 2" key="1">
    <citation type="submission" date="2019-06" db="EMBL/GenBank/DDBJ databases">
        <title>Sequencing the genomes of 1000 actinobacteria strains.</title>
        <authorList>
            <person name="Klenk H.-P."/>
        </authorList>
    </citation>
    <scope>NUCLEOTIDE SEQUENCE [LARGE SCALE GENOMIC DNA]</scope>
    <source>
        <strain evidence="1 2">DSM 45456</strain>
    </source>
</reference>
<organism evidence="1 2">
    <name type="scientific">Saccharothrix saharensis</name>
    <dbReference type="NCBI Taxonomy" id="571190"/>
    <lineage>
        <taxon>Bacteria</taxon>
        <taxon>Bacillati</taxon>
        <taxon>Actinomycetota</taxon>
        <taxon>Actinomycetes</taxon>
        <taxon>Pseudonocardiales</taxon>
        <taxon>Pseudonocardiaceae</taxon>
        <taxon>Saccharothrix</taxon>
    </lineage>
</organism>
<evidence type="ECO:0000313" key="1">
    <source>
        <dbReference type="EMBL" id="TQM83268.1"/>
    </source>
</evidence>
<comment type="caution">
    <text evidence="1">The sequence shown here is derived from an EMBL/GenBank/DDBJ whole genome shotgun (WGS) entry which is preliminary data.</text>
</comment>
<name>A0A543JKJ7_9PSEU</name>
<sequence length="71" mass="7421">MQDDEVQISIGAHIVTKARIGSSGSVTCQLVGDDAVLTFADGALEIILAEPALEVLVDSASEVLDAMVERH</sequence>
<gene>
    <name evidence="1" type="ORF">FHX81_5686</name>
</gene>
<keyword evidence="2" id="KW-1185">Reference proteome</keyword>
<evidence type="ECO:0000313" key="2">
    <source>
        <dbReference type="Proteomes" id="UP000316628"/>
    </source>
</evidence>
<accession>A0A543JKJ7</accession>
<dbReference type="Proteomes" id="UP000316628">
    <property type="component" value="Unassembled WGS sequence"/>
</dbReference>
<dbReference type="RefSeq" id="WP_141981045.1">
    <property type="nucleotide sequence ID" value="NZ_VFPP01000001.1"/>
</dbReference>
<protein>
    <submittedName>
        <fullName evidence="1">Uncharacterized protein</fullName>
    </submittedName>
</protein>
<dbReference type="EMBL" id="VFPP01000001">
    <property type="protein sequence ID" value="TQM83268.1"/>
    <property type="molecule type" value="Genomic_DNA"/>
</dbReference>